<dbReference type="InterPro" id="IPR029063">
    <property type="entry name" value="SAM-dependent_MTases_sf"/>
</dbReference>
<evidence type="ECO:0000313" key="3">
    <source>
        <dbReference type="Proteomes" id="UP000249377"/>
    </source>
</evidence>
<dbReference type="GO" id="GO:0005737">
    <property type="term" value="C:cytoplasm"/>
    <property type="evidence" value="ECO:0007669"/>
    <property type="project" value="TreeGrafter"/>
</dbReference>
<dbReference type="GO" id="GO:0032259">
    <property type="term" value="P:methylation"/>
    <property type="evidence" value="ECO:0007669"/>
    <property type="project" value="UniProtKB-KW"/>
</dbReference>
<keyword evidence="2" id="KW-0808">Transferase</keyword>
<dbReference type="Pfam" id="PF13679">
    <property type="entry name" value="Methyltransf_32"/>
    <property type="match status" value="1"/>
</dbReference>
<keyword evidence="3" id="KW-1185">Reference proteome</keyword>
<evidence type="ECO:0000259" key="1">
    <source>
        <dbReference type="Pfam" id="PF13679"/>
    </source>
</evidence>
<feature type="domain" description="Methyltransferase" evidence="1">
    <location>
        <begin position="150"/>
        <end position="286"/>
    </location>
</feature>
<name>A0A328UCL6_9FIRM</name>
<dbReference type="Proteomes" id="UP000249377">
    <property type="component" value="Unassembled WGS sequence"/>
</dbReference>
<sequence length="390" mass="45021">MEELKQYLNSILIEKPAKIILSNPRNKPAHFRKIELLDKMNGYQAAKYTQQQVFHEKVEINGLAGYLEGYLQDEFSQLNAFTSCMEYSLRITKKQKVLFTKHGNACTTALPDPAHNRKKHYIFQEGQIIPPLIDMGIFTEEGKVVQSMYDKYRQINRFIEIIDDSIKERHFEQLHVIDFGCGKSYLTFLLYYYLHEIKHINVQITGLDLKADVIEKCNQAARKYRYDQLHFSVGSIADFQCKAPVDMVVTLHACDTATDYALMNAVLWDAAMIFSVPCCQHELNHQIQSEDFSILTRYGIIQERVAAAMTDAIRANLLQACGYKTQLLEFIDFAHTPKNILIRANKSNIPRAARNKALNEVWRLTKEFHLTPCLLELLRKNGRIVPPAEK</sequence>
<gene>
    <name evidence="2" type="ORF">DPQ25_07440</name>
</gene>
<accession>A0A328UCL6</accession>
<reference evidence="2 3" key="1">
    <citation type="submission" date="2018-06" db="EMBL/GenBank/DDBJ databases">
        <title>Noncontiguous genome sequence of Ruminococcaceae bacterium ASD2818.</title>
        <authorList>
            <person name="Chaplin A.V."/>
            <person name="Sokolova S.R."/>
            <person name="Kochetkova T.O."/>
            <person name="Goltsov A.Y."/>
            <person name="Trofimov D.Y."/>
            <person name="Efimov B.A."/>
        </authorList>
    </citation>
    <scope>NUCLEOTIDE SEQUENCE [LARGE SCALE GENOMIC DNA]</scope>
    <source>
        <strain evidence="2 3">ASD2818</strain>
    </source>
</reference>
<protein>
    <submittedName>
        <fullName evidence="2">SAM-dependent methyltransferase</fullName>
    </submittedName>
</protein>
<dbReference type="GO" id="GO:0008168">
    <property type="term" value="F:methyltransferase activity"/>
    <property type="evidence" value="ECO:0007669"/>
    <property type="project" value="UniProtKB-KW"/>
</dbReference>
<dbReference type="PANTHER" id="PTHR13369:SF3">
    <property type="entry name" value="METHYLTRANSFERASE DOMAIN-CONTAINING PROTEIN"/>
    <property type="match status" value="1"/>
</dbReference>
<dbReference type="InterPro" id="IPR025714">
    <property type="entry name" value="Methyltranfer_dom"/>
</dbReference>
<comment type="caution">
    <text evidence="2">The sequence shown here is derived from an EMBL/GenBank/DDBJ whole genome shotgun (WGS) entry which is preliminary data.</text>
</comment>
<dbReference type="RefSeq" id="WP_112332537.1">
    <property type="nucleotide sequence ID" value="NZ_QLYR01000003.1"/>
</dbReference>
<dbReference type="EMBL" id="QLYR01000003">
    <property type="protein sequence ID" value="RAQ29306.1"/>
    <property type="molecule type" value="Genomic_DNA"/>
</dbReference>
<organism evidence="2 3">
    <name type="scientific">Hydrogeniiclostridium mannosilyticum</name>
    <dbReference type="NCBI Taxonomy" id="2764322"/>
    <lineage>
        <taxon>Bacteria</taxon>
        <taxon>Bacillati</taxon>
        <taxon>Bacillota</taxon>
        <taxon>Clostridia</taxon>
        <taxon>Eubacteriales</taxon>
        <taxon>Acutalibacteraceae</taxon>
        <taxon>Hydrogeniiclostridium</taxon>
    </lineage>
</organism>
<dbReference type="PANTHER" id="PTHR13369">
    <property type="match status" value="1"/>
</dbReference>
<dbReference type="CDD" id="cd02440">
    <property type="entry name" value="AdoMet_MTases"/>
    <property type="match status" value="1"/>
</dbReference>
<dbReference type="Gene3D" id="3.40.50.150">
    <property type="entry name" value="Vaccinia Virus protein VP39"/>
    <property type="match status" value="1"/>
</dbReference>
<dbReference type="AlphaFoldDB" id="A0A328UCL6"/>
<dbReference type="SUPFAM" id="SSF53335">
    <property type="entry name" value="S-adenosyl-L-methionine-dependent methyltransferases"/>
    <property type="match status" value="1"/>
</dbReference>
<evidence type="ECO:0000313" key="2">
    <source>
        <dbReference type="EMBL" id="RAQ29306.1"/>
    </source>
</evidence>
<keyword evidence="2" id="KW-0489">Methyltransferase</keyword>
<proteinExistence type="predicted"/>